<dbReference type="PANTHER" id="PTHR42923">
    <property type="entry name" value="PROTOPORPHYRINOGEN OXIDASE"/>
    <property type="match status" value="1"/>
</dbReference>
<organism evidence="2 3">
    <name type="scientific">Staphylococcus gallinarum</name>
    <dbReference type="NCBI Taxonomy" id="1293"/>
    <lineage>
        <taxon>Bacteria</taxon>
        <taxon>Bacillati</taxon>
        <taxon>Bacillota</taxon>
        <taxon>Bacilli</taxon>
        <taxon>Bacillales</taxon>
        <taxon>Staphylococcaceae</taxon>
        <taxon>Staphylococcus</taxon>
    </lineage>
</organism>
<feature type="domain" description="Amine oxidase" evidence="1">
    <location>
        <begin position="12"/>
        <end position="82"/>
    </location>
</feature>
<reference evidence="2 3" key="1">
    <citation type="journal article" date="2016" name="Front. Microbiol.">
        <title>Comprehensive Phylogenetic Analysis of Bovine Non-aureus Staphylococci Species Based on Whole-Genome Sequencing.</title>
        <authorList>
            <person name="Naushad S."/>
            <person name="Barkema H.W."/>
            <person name="Luby C."/>
            <person name="Condas L.A."/>
            <person name="Nobrega D.B."/>
            <person name="Carson D.A."/>
            <person name="De Buck J."/>
        </authorList>
    </citation>
    <scope>NUCLEOTIDE SEQUENCE [LARGE SCALE GENOMIC DNA]</scope>
    <source>
        <strain evidence="2 3">SNUC 4781</strain>
    </source>
</reference>
<evidence type="ECO:0000313" key="2">
    <source>
        <dbReference type="EMBL" id="RIP31834.1"/>
    </source>
</evidence>
<proteinExistence type="predicted"/>
<dbReference type="InterPro" id="IPR050464">
    <property type="entry name" value="Zeta_carotene_desat/Oxidored"/>
</dbReference>
<dbReference type="AlphaFoldDB" id="A0A3A0VHH3"/>
<dbReference type="GO" id="GO:0016491">
    <property type="term" value="F:oxidoreductase activity"/>
    <property type="evidence" value="ECO:0007669"/>
    <property type="project" value="InterPro"/>
</dbReference>
<gene>
    <name evidence="2" type="ORF">BUZ14_13380</name>
</gene>
<dbReference type="RefSeq" id="WP_119486298.1">
    <property type="nucleotide sequence ID" value="NZ_QYJN01000027.1"/>
</dbReference>
<comment type="caution">
    <text evidence="2">The sequence shown here is derived from an EMBL/GenBank/DDBJ whole genome shotgun (WGS) entry which is preliminary data.</text>
</comment>
<accession>A0A3A0VHH3</accession>
<dbReference type="InterPro" id="IPR002937">
    <property type="entry name" value="Amino_oxidase"/>
</dbReference>
<name>A0A3A0VHH3_STAGA</name>
<dbReference type="OrthoDB" id="9805195at2"/>
<dbReference type="InterPro" id="IPR036188">
    <property type="entry name" value="FAD/NAD-bd_sf"/>
</dbReference>
<dbReference type="Proteomes" id="UP000265541">
    <property type="component" value="Unassembled WGS sequence"/>
</dbReference>
<evidence type="ECO:0000313" key="3">
    <source>
        <dbReference type="Proteomes" id="UP000265541"/>
    </source>
</evidence>
<dbReference type="EMBL" id="QYJN01000027">
    <property type="protein sequence ID" value="RIP31834.1"/>
    <property type="molecule type" value="Genomic_DNA"/>
</dbReference>
<feature type="non-terminal residue" evidence="2">
    <location>
        <position position="88"/>
    </location>
</feature>
<dbReference type="Pfam" id="PF01593">
    <property type="entry name" value="Amino_oxidase"/>
    <property type="match status" value="1"/>
</dbReference>
<dbReference type="PANTHER" id="PTHR42923:SF3">
    <property type="entry name" value="PROTOPORPHYRINOGEN OXIDASE"/>
    <property type="match status" value="1"/>
</dbReference>
<dbReference type="Gene3D" id="3.50.50.60">
    <property type="entry name" value="FAD/NAD(P)-binding domain"/>
    <property type="match status" value="1"/>
</dbReference>
<protein>
    <submittedName>
        <fullName evidence="2">FAD-dependent oxidoreductase</fullName>
    </submittedName>
</protein>
<evidence type="ECO:0000259" key="1">
    <source>
        <dbReference type="Pfam" id="PF01593"/>
    </source>
</evidence>
<sequence>MTKSIAIIGAGITGLSSAYFIKKQRPDIDVTIYEATNRTGGKIQTYRQDGYTIELGPESYLGRKQIMTDIAKDIGLADELITNQTGQS</sequence>
<dbReference type="SUPFAM" id="SSF51905">
    <property type="entry name" value="FAD/NAD(P)-binding domain"/>
    <property type="match status" value="1"/>
</dbReference>